<dbReference type="InterPro" id="IPR036291">
    <property type="entry name" value="NAD(P)-bd_dom_sf"/>
</dbReference>
<dbReference type="PANTHER" id="PTHR43115">
    <property type="entry name" value="DEHYDROGENASE/REDUCTASE SDR FAMILY MEMBER 11"/>
    <property type="match status" value="1"/>
</dbReference>
<dbReference type="GO" id="GO:0016491">
    <property type="term" value="F:oxidoreductase activity"/>
    <property type="evidence" value="ECO:0007669"/>
    <property type="project" value="UniProtKB-KW"/>
</dbReference>
<dbReference type="PANTHER" id="PTHR43115:SF4">
    <property type="entry name" value="DEHYDROGENASE_REDUCTASE SDR FAMILY MEMBER 11"/>
    <property type="match status" value="1"/>
</dbReference>
<dbReference type="AlphaFoldDB" id="A0A9J6CK77"/>
<organism evidence="4 5">
    <name type="scientific">Polypedilum vanderplanki</name>
    <name type="common">Sleeping chironomid midge</name>
    <dbReference type="NCBI Taxonomy" id="319348"/>
    <lineage>
        <taxon>Eukaryota</taxon>
        <taxon>Metazoa</taxon>
        <taxon>Ecdysozoa</taxon>
        <taxon>Arthropoda</taxon>
        <taxon>Hexapoda</taxon>
        <taxon>Insecta</taxon>
        <taxon>Pterygota</taxon>
        <taxon>Neoptera</taxon>
        <taxon>Endopterygota</taxon>
        <taxon>Diptera</taxon>
        <taxon>Nematocera</taxon>
        <taxon>Chironomoidea</taxon>
        <taxon>Chironomidae</taxon>
        <taxon>Chironominae</taxon>
        <taxon>Polypedilum</taxon>
        <taxon>Polypedilum</taxon>
    </lineage>
</organism>
<dbReference type="SUPFAM" id="SSF51735">
    <property type="entry name" value="NAD(P)-binding Rossmann-fold domains"/>
    <property type="match status" value="1"/>
</dbReference>
<sequence length="250" mass="28126">MEKWRNKVVCISGGNSGCGLNIIKELLKHKLIIVCLDLKDDEIKKIKCENLHSIICDITDDASLISAFNWIEKKFKSVDILINNAGMTNCLGILDNKMSIDELRRCMNVNFLAGLHCIKLSFQLMNKYDNFCIIIQINSVAGHQVIDMGSCKLGMYSTSKHAITATTELLRLELNQINNKKVRVTNISPGLIDTSLFTTSNLSKEIVESIKNKMEKLETQDIADTVVYVLSQPYRIHINDIILRATGSTF</sequence>
<comment type="caution">
    <text evidence="4">The sequence shown here is derived from an EMBL/GenBank/DDBJ whole genome shotgun (WGS) entry which is preliminary data.</text>
</comment>
<keyword evidence="5" id="KW-1185">Reference proteome</keyword>
<proteinExistence type="inferred from homology"/>
<protein>
    <recommendedName>
        <fullName evidence="6">Dehydrogenase/reductase SDR family member 11</fullName>
    </recommendedName>
</protein>
<dbReference type="Pfam" id="PF00106">
    <property type="entry name" value="adh_short"/>
    <property type="match status" value="1"/>
</dbReference>
<evidence type="ECO:0000256" key="1">
    <source>
        <dbReference type="ARBA" id="ARBA00006484"/>
    </source>
</evidence>
<evidence type="ECO:0000313" key="4">
    <source>
        <dbReference type="EMBL" id="KAG5682642.1"/>
    </source>
</evidence>
<dbReference type="PRINTS" id="PR00080">
    <property type="entry name" value="SDRFAMILY"/>
</dbReference>
<reference evidence="4" key="1">
    <citation type="submission" date="2021-03" db="EMBL/GenBank/DDBJ databases">
        <title>Chromosome level genome of the anhydrobiotic midge Polypedilum vanderplanki.</title>
        <authorList>
            <person name="Yoshida Y."/>
            <person name="Kikawada T."/>
            <person name="Gusev O."/>
        </authorList>
    </citation>
    <scope>NUCLEOTIDE SEQUENCE</scope>
    <source>
        <strain evidence="4">NIAS01</strain>
        <tissue evidence="4">Whole body or cell culture</tissue>
    </source>
</reference>
<dbReference type="EMBL" id="JADBJN010000001">
    <property type="protein sequence ID" value="KAG5682642.1"/>
    <property type="molecule type" value="Genomic_DNA"/>
</dbReference>
<name>A0A9J6CK77_POLVA</name>
<comment type="similarity">
    <text evidence="1 3">Belongs to the short-chain dehydrogenases/reductases (SDR) family.</text>
</comment>
<accession>A0A9J6CK77</accession>
<evidence type="ECO:0008006" key="6">
    <source>
        <dbReference type="Google" id="ProtNLM"/>
    </source>
</evidence>
<dbReference type="PRINTS" id="PR00081">
    <property type="entry name" value="GDHRDH"/>
</dbReference>
<keyword evidence="2" id="KW-0560">Oxidoreductase</keyword>
<evidence type="ECO:0000313" key="5">
    <source>
        <dbReference type="Proteomes" id="UP001107558"/>
    </source>
</evidence>
<dbReference type="Gene3D" id="3.40.50.720">
    <property type="entry name" value="NAD(P)-binding Rossmann-like Domain"/>
    <property type="match status" value="1"/>
</dbReference>
<evidence type="ECO:0000256" key="2">
    <source>
        <dbReference type="ARBA" id="ARBA00023002"/>
    </source>
</evidence>
<gene>
    <name evidence="4" type="ORF">PVAND_011981</name>
</gene>
<dbReference type="Proteomes" id="UP001107558">
    <property type="component" value="Chromosome 1"/>
</dbReference>
<dbReference type="InterPro" id="IPR002347">
    <property type="entry name" value="SDR_fam"/>
</dbReference>
<dbReference type="OrthoDB" id="1933717at2759"/>
<evidence type="ECO:0000256" key="3">
    <source>
        <dbReference type="RuleBase" id="RU000363"/>
    </source>
</evidence>